<organism evidence="1">
    <name type="scientific">Dichomitus squalens</name>
    <dbReference type="NCBI Taxonomy" id="114155"/>
    <lineage>
        <taxon>Eukaryota</taxon>
        <taxon>Fungi</taxon>
        <taxon>Dikarya</taxon>
        <taxon>Basidiomycota</taxon>
        <taxon>Agaricomycotina</taxon>
        <taxon>Agaricomycetes</taxon>
        <taxon>Polyporales</taxon>
        <taxon>Polyporaceae</taxon>
        <taxon>Dichomitus</taxon>
    </lineage>
</organism>
<reference evidence="1" key="1">
    <citation type="submission" date="2019-01" db="EMBL/GenBank/DDBJ databases">
        <title>Draft genome sequences of three monokaryotic isolates of the white-rot basidiomycete fungus Dichomitus squalens.</title>
        <authorList>
            <consortium name="DOE Joint Genome Institute"/>
            <person name="Lopez S.C."/>
            <person name="Andreopoulos B."/>
            <person name="Pangilinan J."/>
            <person name="Lipzen A."/>
            <person name="Riley R."/>
            <person name="Ahrendt S."/>
            <person name="Ng V."/>
            <person name="Barry K."/>
            <person name="Daum C."/>
            <person name="Grigoriev I.V."/>
            <person name="Hilden K.S."/>
            <person name="Makela M.R."/>
            <person name="de Vries R.P."/>
        </authorList>
    </citation>
    <scope>NUCLEOTIDE SEQUENCE [LARGE SCALE GENOMIC DNA]</scope>
    <source>
        <strain evidence="1">OM18370.1</strain>
    </source>
</reference>
<dbReference type="EMBL" id="ML143452">
    <property type="protein sequence ID" value="TBU25993.1"/>
    <property type="molecule type" value="Genomic_DNA"/>
</dbReference>
<evidence type="ECO:0000313" key="1">
    <source>
        <dbReference type="EMBL" id="TBU25993.1"/>
    </source>
</evidence>
<accession>A0A4V2JZQ6</accession>
<gene>
    <name evidence="1" type="ORF">BD311DRAFT_464417</name>
</gene>
<dbReference type="Proteomes" id="UP000292957">
    <property type="component" value="Unassembled WGS sequence"/>
</dbReference>
<protein>
    <submittedName>
        <fullName evidence="1">Uncharacterized protein</fullName>
    </submittedName>
</protein>
<sequence>MFCQRRHRSCQKRLDRPKQSKLSPHVLIYFPASLLLAHCTSCSTTVVHRSATGHSVFVAPADHRRRLRIASLIPQAQPSTHTKPKLPRHGKQDYKTIESDRGHRRGAQIGAPTAAGVPRRSGSSSLAASATILRGGGEVDDPLAWLASSPCGRGRELALCPETSPRLDPRLLFVEPRPVALPMRCRAGRHVVCAAATNHCRSDWREDRSRSRDCRCHQATACRG</sequence>
<proteinExistence type="predicted"/>
<dbReference type="AlphaFoldDB" id="A0A4V2JZQ6"/>
<name>A0A4V2JZQ6_9APHY</name>